<comment type="cofactor">
    <cofactor evidence="1">
        <name>[4Fe-4S] cluster</name>
        <dbReference type="ChEBI" id="CHEBI:49883"/>
    </cofactor>
</comment>
<comment type="caution">
    <text evidence="9">The sequence shown here is derived from an EMBL/GenBank/DDBJ whole genome shotgun (WGS) entry which is preliminary data.</text>
</comment>
<dbReference type="Gene3D" id="3.40.50.280">
    <property type="entry name" value="Cobalamin-binding domain"/>
    <property type="match status" value="1"/>
</dbReference>
<dbReference type="GO" id="GO:0046872">
    <property type="term" value="F:metal ion binding"/>
    <property type="evidence" value="ECO:0007669"/>
    <property type="project" value="UniProtKB-KW"/>
</dbReference>
<evidence type="ECO:0000313" key="10">
    <source>
        <dbReference type="Proteomes" id="UP000231579"/>
    </source>
</evidence>
<evidence type="ECO:0000259" key="8">
    <source>
        <dbReference type="PROSITE" id="PS51918"/>
    </source>
</evidence>
<dbReference type="Pfam" id="PF02310">
    <property type="entry name" value="B12-binding"/>
    <property type="match status" value="1"/>
</dbReference>
<dbReference type="GO" id="GO:0051539">
    <property type="term" value="F:4 iron, 4 sulfur cluster binding"/>
    <property type="evidence" value="ECO:0007669"/>
    <property type="project" value="UniProtKB-KW"/>
</dbReference>
<dbReference type="AlphaFoldDB" id="A0A2M8L7Y9"/>
<keyword evidence="6" id="KW-0408">Iron</keyword>
<dbReference type="Gene3D" id="3.80.30.20">
    <property type="entry name" value="tm_1862 like domain"/>
    <property type="match status" value="1"/>
</dbReference>
<dbReference type="Proteomes" id="UP000231579">
    <property type="component" value="Unassembled WGS sequence"/>
</dbReference>
<dbReference type="PANTHER" id="PTHR43409">
    <property type="entry name" value="ANAEROBIC MAGNESIUM-PROTOPORPHYRIN IX MONOMETHYL ESTER CYCLASE-RELATED"/>
    <property type="match status" value="1"/>
</dbReference>
<keyword evidence="3" id="KW-0808">Transferase</keyword>
<dbReference type="PANTHER" id="PTHR43409:SF7">
    <property type="entry name" value="BLL1977 PROTEIN"/>
    <property type="match status" value="1"/>
</dbReference>
<dbReference type="SUPFAM" id="SSF102114">
    <property type="entry name" value="Radical SAM enzymes"/>
    <property type="match status" value="1"/>
</dbReference>
<dbReference type="InterPro" id="IPR006158">
    <property type="entry name" value="Cobalamin-bd"/>
</dbReference>
<dbReference type="InterPro" id="IPR051198">
    <property type="entry name" value="BchE-like"/>
</dbReference>
<reference evidence="10" key="1">
    <citation type="submission" date="2017-09" db="EMBL/GenBank/DDBJ databases">
        <title>Depth-based differentiation of microbial function through sediment-hosted aquifers and enrichment of novel symbionts in the deep terrestrial subsurface.</title>
        <authorList>
            <person name="Probst A.J."/>
            <person name="Ladd B."/>
            <person name="Jarett J.K."/>
            <person name="Geller-Mcgrath D.E."/>
            <person name="Sieber C.M.K."/>
            <person name="Emerson J.B."/>
            <person name="Anantharaman K."/>
            <person name="Thomas B.C."/>
            <person name="Malmstrom R."/>
            <person name="Stieglmeier M."/>
            <person name="Klingl A."/>
            <person name="Woyke T."/>
            <person name="Ryan C.M."/>
            <person name="Banfield J.F."/>
        </authorList>
    </citation>
    <scope>NUCLEOTIDE SEQUENCE [LARGE SCALE GENOMIC DNA]</scope>
</reference>
<dbReference type="EMBL" id="PFEM01000002">
    <property type="protein sequence ID" value="PJE70366.1"/>
    <property type="molecule type" value="Genomic_DNA"/>
</dbReference>
<evidence type="ECO:0000256" key="2">
    <source>
        <dbReference type="ARBA" id="ARBA00022603"/>
    </source>
</evidence>
<dbReference type="SFLD" id="SFLDG01082">
    <property type="entry name" value="B12-binding_domain_containing"/>
    <property type="match status" value="1"/>
</dbReference>
<dbReference type="SFLD" id="SFLDS00029">
    <property type="entry name" value="Radical_SAM"/>
    <property type="match status" value="1"/>
</dbReference>
<dbReference type="CDD" id="cd01335">
    <property type="entry name" value="Radical_SAM"/>
    <property type="match status" value="1"/>
</dbReference>
<dbReference type="SFLD" id="SFLDG01123">
    <property type="entry name" value="methyltransferase_(Class_B)"/>
    <property type="match status" value="1"/>
</dbReference>
<protein>
    <recommendedName>
        <fullName evidence="8">Radical SAM core domain-containing protein</fullName>
    </recommendedName>
</protein>
<organism evidence="9 10">
    <name type="scientific">Candidatus Shapirobacteria bacterium CG10_big_fil_rev_8_21_14_0_10_48_15</name>
    <dbReference type="NCBI Taxonomy" id="1974484"/>
    <lineage>
        <taxon>Bacteria</taxon>
        <taxon>Candidatus Shapironibacteriota</taxon>
    </lineage>
</organism>
<keyword evidence="4" id="KW-0949">S-adenosyl-L-methionine</keyword>
<dbReference type="InterPro" id="IPR007197">
    <property type="entry name" value="rSAM"/>
</dbReference>
<evidence type="ECO:0000256" key="6">
    <source>
        <dbReference type="ARBA" id="ARBA00023004"/>
    </source>
</evidence>
<dbReference type="InterPro" id="IPR006638">
    <property type="entry name" value="Elp3/MiaA/NifB-like_rSAM"/>
</dbReference>
<dbReference type="InterPro" id="IPR023404">
    <property type="entry name" value="rSAM_horseshoe"/>
</dbReference>
<gene>
    <name evidence="9" type="ORF">COU97_00035</name>
</gene>
<sequence length="492" mass="55873">MKVDVVLVNTRQENFQQGIFSLGNSRKNQPLDLALAAAVLEKQGLKAKIIDANLLRFSHQKVAAMILKEQPKIVIINTAAIDRWECPLPTIAQPSLLAKTIKEKFPQVRLIAIGPHGTVAPKWVLKKCPAIDVLVRGEPAITLQKIIKKQPLPKILGISFRHHGQIISNPSRPYLGNLDSLPLPAYHLLPMKLYGPLSDHFNGEKFTGQTHPFSIILTSRGCPGRCTFCFKKMYQDNKTYRFRSPKSVVDEIEFLVKKYSVRAIYIQDLSFCVIPERVMSICREIGRRKLNFSWGCEARFDSISPPLLRAMKKAGCSFINFGLESGSEKIIFQCQKNIKIEVIKKAIADCQKVNIAVGCFKLLGLPGETRGTFKETLAFLLKNKIAIPYPFPLNLPLPYPGTPLHQQAEKQFRTKITWKNAPQFAGRVGTNFFDQVTVEEIQRLTYQYQLKQNGKNKDKHFYRLLMKEKIAKLKSFPKKLLISLGKRSFSKR</sequence>
<feature type="domain" description="Radical SAM core" evidence="8">
    <location>
        <begin position="206"/>
        <end position="431"/>
    </location>
</feature>
<dbReference type="GO" id="GO:0003824">
    <property type="term" value="F:catalytic activity"/>
    <property type="evidence" value="ECO:0007669"/>
    <property type="project" value="InterPro"/>
</dbReference>
<evidence type="ECO:0000256" key="7">
    <source>
        <dbReference type="ARBA" id="ARBA00023014"/>
    </source>
</evidence>
<dbReference type="SMART" id="SM00729">
    <property type="entry name" value="Elp3"/>
    <property type="match status" value="1"/>
</dbReference>
<dbReference type="Pfam" id="PF04055">
    <property type="entry name" value="Radical_SAM"/>
    <property type="match status" value="1"/>
</dbReference>
<dbReference type="InterPro" id="IPR034466">
    <property type="entry name" value="Methyltransferase_Class_B"/>
</dbReference>
<accession>A0A2M8L7Y9</accession>
<evidence type="ECO:0000256" key="4">
    <source>
        <dbReference type="ARBA" id="ARBA00022691"/>
    </source>
</evidence>
<evidence type="ECO:0000313" key="9">
    <source>
        <dbReference type="EMBL" id="PJE70366.1"/>
    </source>
</evidence>
<evidence type="ECO:0000256" key="3">
    <source>
        <dbReference type="ARBA" id="ARBA00022679"/>
    </source>
</evidence>
<evidence type="ECO:0000256" key="1">
    <source>
        <dbReference type="ARBA" id="ARBA00001966"/>
    </source>
</evidence>
<keyword evidence="2" id="KW-0489">Methyltransferase</keyword>
<evidence type="ECO:0000256" key="5">
    <source>
        <dbReference type="ARBA" id="ARBA00022723"/>
    </source>
</evidence>
<name>A0A2M8L7Y9_9BACT</name>
<dbReference type="PROSITE" id="PS51918">
    <property type="entry name" value="RADICAL_SAM"/>
    <property type="match status" value="1"/>
</dbReference>
<dbReference type="GO" id="GO:0031419">
    <property type="term" value="F:cobalamin binding"/>
    <property type="evidence" value="ECO:0007669"/>
    <property type="project" value="InterPro"/>
</dbReference>
<dbReference type="InterPro" id="IPR058240">
    <property type="entry name" value="rSAM_sf"/>
</dbReference>
<keyword evidence="5" id="KW-0479">Metal-binding</keyword>
<proteinExistence type="predicted"/>
<keyword evidence="7" id="KW-0411">Iron-sulfur</keyword>